<dbReference type="Pfam" id="PF02810">
    <property type="entry name" value="SEC-C"/>
    <property type="match status" value="1"/>
</dbReference>
<comment type="caution">
    <text evidence="1">The sequence shown here is derived from an EMBL/GenBank/DDBJ whole genome shotgun (WGS) entry which is preliminary data.</text>
</comment>
<name>A0A3D8PK03_9BACI</name>
<dbReference type="OrthoDB" id="6399948at2"/>
<organism evidence="1 2">
    <name type="scientific">Oceanobacillus arenosus</name>
    <dbReference type="NCBI Taxonomy" id="1229153"/>
    <lineage>
        <taxon>Bacteria</taxon>
        <taxon>Bacillati</taxon>
        <taxon>Bacillota</taxon>
        <taxon>Bacilli</taxon>
        <taxon>Bacillales</taxon>
        <taxon>Bacillaceae</taxon>
        <taxon>Oceanobacillus</taxon>
    </lineage>
</organism>
<evidence type="ECO:0000313" key="2">
    <source>
        <dbReference type="Proteomes" id="UP000257143"/>
    </source>
</evidence>
<keyword evidence="2" id="KW-1185">Reference proteome</keyword>
<reference evidence="2" key="1">
    <citation type="submission" date="2017-11" db="EMBL/GenBank/DDBJ databases">
        <authorList>
            <person name="Zhu W."/>
        </authorList>
    </citation>
    <scope>NUCLEOTIDE SEQUENCE [LARGE SCALE GENOMIC DNA]</scope>
    <source>
        <strain evidence="2">CAU 1183</strain>
    </source>
</reference>
<dbReference type="RefSeq" id="WP_115774634.1">
    <property type="nucleotide sequence ID" value="NZ_PIOC01000028.1"/>
</dbReference>
<dbReference type="EMBL" id="PIOC01000028">
    <property type="protein sequence ID" value="RDW16002.1"/>
    <property type="molecule type" value="Genomic_DNA"/>
</dbReference>
<accession>A0A3D8PK03</accession>
<gene>
    <name evidence="1" type="ORF">CWR48_17545</name>
</gene>
<dbReference type="InterPro" id="IPR004027">
    <property type="entry name" value="SEC_C_motif"/>
</dbReference>
<dbReference type="SUPFAM" id="SSF103642">
    <property type="entry name" value="Sec-C motif"/>
    <property type="match status" value="1"/>
</dbReference>
<sequence>MNNIGGNDSCPCGSGKKYKKCHGTSNVVEIGPGRYNSQLERLHSGLIAFAFNEYEYELGKIT</sequence>
<proteinExistence type="predicted"/>
<protein>
    <recommendedName>
        <fullName evidence="3">Preprotein translocase subunit SecA</fullName>
    </recommendedName>
</protein>
<dbReference type="AlphaFoldDB" id="A0A3D8PK03"/>
<dbReference type="Gene3D" id="3.10.450.50">
    <property type="match status" value="1"/>
</dbReference>
<dbReference type="Proteomes" id="UP000257143">
    <property type="component" value="Unassembled WGS sequence"/>
</dbReference>
<evidence type="ECO:0000313" key="1">
    <source>
        <dbReference type="EMBL" id="RDW16002.1"/>
    </source>
</evidence>
<evidence type="ECO:0008006" key="3">
    <source>
        <dbReference type="Google" id="ProtNLM"/>
    </source>
</evidence>